<keyword evidence="3" id="KW-1185">Reference proteome</keyword>
<comment type="caution">
    <text evidence="2">The sequence shown here is derived from an EMBL/GenBank/DDBJ whole genome shotgun (WGS) entry which is preliminary data.</text>
</comment>
<evidence type="ECO:0000313" key="2">
    <source>
        <dbReference type="EMBL" id="GAA5528408.1"/>
    </source>
</evidence>
<dbReference type="Proteomes" id="UP001428290">
    <property type="component" value="Unassembled WGS sequence"/>
</dbReference>
<keyword evidence="1" id="KW-1133">Transmembrane helix</keyword>
<feature type="transmembrane region" description="Helical" evidence="1">
    <location>
        <begin position="108"/>
        <end position="131"/>
    </location>
</feature>
<organism evidence="2 3">
    <name type="scientific">Herpetosiphon gulosus</name>
    <dbReference type="NCBI Taxonomy" id="1973496"/>
    <lineage>
        <taxon>Bacteria</taxon>
        <taxon>Bacillati</taxon>
        <taxon>Chloroflexota</taxon>
        <taxon>Chloroflexia</taxon>
        <taxon>Herpetosiphonales</taxon>
        <taxon>Herpetosiphonaceae</taxon>
        <taxon>Herpetosiphon</taxon>
    </lineage>
</organism>
<accession>A0ABP9WYZ0</accession>
<name>A0ABP9WYZ0_9CHLR</name>
<feature type="transmembrane region" description="Helical" evidence="1">
    <location>
        <begin position="137"/>
        <end position="157"/>
    </location>
</feature>
<evidence type="ECO:0000313" key="3">
    <source>
        <dbReference type="Proteomes" id="UP001428290"/>
    </source>
</evidence>
<feature type="transmembrane region" description="Helical" evidence="1">
    <location>
        <begin position="6"/>
        <end position="21"/>
    </location>
</feature>
<gene>
    <name evidence="2" type="ORF">Hgul01_02208</name>
</gene>
<evidence type="ECO:0000256" key="1">
    <source>
        <dbReference type="SAM" id="Phobius"/>
    </source>
</evidence>
<reference evidence="2 3" key="1">
    <citation type="submission" date="2024-02" db="EMBL/GenBank/DDBJ databases">
        <title>Herpetosiphon gulosus NBRC 112829.</title>
        <authorList>
            <person name="Ichikawa N."/>
            <person name="Katano-Makiyama Y."/>
            <person name="Hidaka K."/>
        </authorList>
    </citation>
    <scope>NUCLEOTIDE SEQUENCE [LARGE SCALE GENOMIC DNA]</scope>
    <source>
        <strain evidence="2 3">NBRC 112829</strain>
    </source>
</reference>
<protein>
    <submittedName>
        <fullName evidence="2">Uncharacterized protein</fullName>
    </submittedName>
</protein>
<keyword evidence="1" id="KW-0812">Transmembrane</keyword>
<dbReference type="RefSeq" id="WP_345722026.1">
    <property type="nucleotide sequence ID" value="NZ_BAABRU010000007.1"/>
</dbReference>
<feature type="transmembrane region" description="Helical" evidence="1">
    <location>
        <begin position="78"/>
        <end position="99"/>
    </location>
</feature>
<sequence length="206" mass="23042">MFIGVYLAIWLALAGAIWWSIRAKNSIGRMQHVLGISLIEPIITVIMLIGLYPAFLEWAWEESLISIASYQLINSNDLLYSLLGTVSVVLALLPLLLLFDEQPVVRSVAWQAGLIGLFRWGCLLGLGFLLSVELHPWINTFLVVGYLIMIALTIYMLNAKLRGRLDRAGSPLPVETEQLFQGQPIVYVDPSLQPMIVIEPPKDEVK</sequence>
<proteinExistence type="predicted"/>
<dbReference type="EMBL" id="BAABRU010000007">
    <property type="protein sequence ID" value="GAA5528408.1"/>
    <property type="molecule type" value="Genomic_DNA"/>
</dbReference>
<keyword evidence="1" id="KW-0472">Membrane</keyword>
<feature type="transmembrane region" description="Helical" evidence="1">
    <location>
        <begin position="33"/>
        <end position="55"/>
    </location>
</feature>